<comment type="caution">
    <text evidence="2">The sequence shown here is derived from an EMBL/GenBank/DDBJ whole genome shotgun (WGS) entry which is preliminary data.</text>
</comment>
<protein>
    <recommendedName>
        <fullName evidence="1">Pectinesterase inhibitor domain-containing protein</fullName>
    </recommendedName>
</protein>
<dbReference type="Gene3D" id="1.20.140.40">
    <property type="entry name" value="Invertase/pectin methylesterase inhibitor family protein"/>
    <property type="match status" value="1"/>
</dbReference>
<dbReference type="OrthoDB" id="1430376at2759"/>
<name>A0A835MJM3_9ROSI</name>
<dbReference type="InterPro" id="IPR006501">
    <property type="entry name" value="Pectinesterase_inhib_dom"/>
</dbReference>
<organism evidence="2 3">
    <name type="scientific">Salix dunnii</name>
    <dbReference type="NCBI Taxonomy" id="1413687"/>
    <lineage>
        <taxon>Eukaryota</taxon>
        <taxon>Viridiplantae</taxon>
        <taxon>Streptophyta</taxon>
        <taxon>Embryophyta</taxon>
        <taxon>Tracheophyta</taxon>
        <taxon>Spermatophyta</taxon>
        <taxon>Magnoliopsida</taxon>
        <taxon>eudicotyledons</taxon>
        <taxon>Gunneridae</taxon>
        <taxon>Pentapetalae</taxon>
        <taxon>rosids</taxon>
        <taxon>fabids</taxon>
        <taxon>Malpighiales</taxon>
        <taxon>Salicaceae</taxon>
        <taxon>Saliceae</taxon>
        <taxon>Salix</taxon>
    </lineage>
</organism>
<dbReference type="GO" id="GO:0004857">
    <property type="term" value="F:enzyme inhibitor activity"/>
    <property type="evidence" value="ECO:0007669"/>
    <property type="project" value="InterPro"/>
</dbReference>
<dbReference type="AlphaFoldDB" id="A0A835MJM3"/>
<gene>
    <name evidence="2" type="ORF">SADUNF_Sadunf15G0108500</name>
</gene>
<dbReference type="Proteomes" id="UP000657918">
    <property type="component" value="Unassembled WGS sequence"/>
</dbReference>
<reference evidence="2 3" key="1">
    <citation type="submission" date="2020-10" db="EMBL/GenBank/DDBJ databases">
        <title>Plant Genome Project.</title>
        <authorList>
            <person name="Zhang R.-G."/>
        </authorList>
    </citation>
    <scope>NUCLEOTIDE SEQUENCE [LARGE SCALE GENOMIC DNA]</scope>
    <source>
        <strain evidence="2">FAFU-HL-1</strain>
        <tissue evidence="2">Leaf</tissue>
    </source>
</reference>
<feature type="domain" description="Pectinesterase inhibitor" evidence="1">
    <location>
        <begin position="17"/>
        <end position="95"/>
    </location>
</feature>
<proteinExistence type="predicted"/>
<evidence type="ECO:0000259" key="1">
    <source>
        <dbReference type="Pfam" id="PF04043"/>
    </source>
</evidence>
<evidence type="ECO:0000313" key="2">
    <source>
        <dbReference type="EMBL" id="KAF9668240.1"/>
    </source>
</evidence>
<sequence>MPLLQSNEAEPSWSRQPFAVSLANGQSTKTLASKLTKLRGLKPRVKASVKDCLQIDDTVNRLRNSITELKNIGEAKGRQDSQFLISNLQTWAIKARIDGVARVTSIALALVNKFGPNLQIIAGHFYRQGAAVNEIAASASGDG</sequence>
<evidence type="ECO:0000313" key="3">
    <source>
        <dbReference type="Proteomes" id="UP000657918"/>
    </source>
</evidence>
<accession>A0A835MJM3</accession>
<dbReference type="SUPFAM" id="SSF101148">
    <property type="entry name" value="Plant invertase/pectin methylesterase inhibitor"/>
    <property type="match status" value="1"/>
</dbReference>
<dbReference type="Pfam" id="PF04043">
    <property type="entry name" value="PMEI"/>
    <property type="match status" value="1"/>
</dbReference>
<keyword evidence="3" id="KW-1185">Reference proteome</keyword>
<dbReference type="InterPro" id="IPR035513">
    <property type="entry name" value="Invertase/methylesterase_inhib"/>
</dbReference>
<dbReference type="EMBL" id="JADGMS010000015">
    <property type="protein sequence ID" value="KAF9668240.1"/>
    <property type="molecule type" value="Genomic_DNA"/>
</dbReference>